<name>A0A2P2N3E9_RHIMU</name>
<dbReference type="EMBL" id="GGEC01056526">
    <property type="protein sequence ID" value="MBX37010.1"/>
    <property type="molecule type" value="Transcribed_RNA"/>
</dbReference>
<reference evidence="1" key="1">
    <citation type="submission" date="2018-02" db="EMBL/GenBank/DDBJ databases">
        <title>Rhizophora mucronata_Transcriptome.</title>
        <authorList>
            <person name="Meera S.P."/>
            <person name="Sreeshan A."/>
            <person name="Augustine A."/>
        </authorList>
    </citation>
    <scope>NUCLEOTIDE SEQUENCE</scope>
    <source>
        <tissue evidence="1">Leaf</tissue>
    </source>
</reference>
<evidence type="ECO:0000313" key="1">
    <source>
        <dbReference type="EMBL" id="MBX37010.1"/>
    </source>
</evidence>
<proteinExistence type="predicted"/>
<organism evidence="1">
    <name type="scientific">Rhizophora mucronata</name>
    <name type="common">Asiatic mangrove</name>
    <dbReference type="NCBI Taxonomy" id="61149"/>
    <lineage>
        <taxon>Eukaryota</taxon>
        <taxon>Viridiplantae</taxon>
        <taxon>Streptophyta</taxon>
        <taxon>Embryophyta</taxon>
        <taxon>Tracheophyta</taxon>
        <taxon>Spermatophyta</taxon>
        <taxon>Magnoliopsida</taxon>
        <taxon>eudicotyledons</taxon>
        <taxon>Gunneridae</taxon>
        <taxon>Pentapetalae</taxon>
        <taxon>rosids</taxon>
        <taxon>fabids</taxon>
        <taxon>Malpighiales</taxon>
        <taxon>Rhizophoraceae</taxon>
        <taxon>Rhizophora</taxon>
    </lineage>
</organism>
<sequence>MEFEPHITCLNVQGLNVVETGNNVAALLVQYASFLLVEELLYVPKTGH</sequence>
<protein>
    <submittedName>
        <fullName evidence="1">Uncharacterized protein</fullName>
    </submittedName>
</protein>
<dbReference type="AlphaFoldDB" id="A0A2P2N3E9"/>
<accession>A0A2P2N3E9</accession>